<dbReference type="SUPFAM" id="SSF46689">
    <property type="entry name" value="Homeodomain-like"/>
    <property type="match status" value="1"/>
</dbReference>
<dbReference type="Proteomes" id="UP000780768">
    <property type="component" value="Unassembled WGS sequence"/>
</dbReference>
<gene>
    <name evidence="6" type="ORF">K8V65_09020</name>
</gene>
<accession>A0A921HQK8</accession>
<proteinExistence type="predicted"/>
<evidence type="ECO:0000313" key="6">
    <source>
        <dbReference type="EMBL" id="HJF85788.1"/>
    </source>
</evidence>
<keyword evidence="1" id="KW-0805">Transcription regulation</keyword>
<dbReference type="CDD" id="cd05013">
    <property type="entry name" value="SIS_RpiR"/>
    <property type="match status" value="1"/>
</dbReference>
<dbReference type="InterPro" id="IPR001347">
    <property type="entry name" value="SIS_dom"/>
</dbReference>
<comment type="caution">
    <text evidence="6">The sequence shown here is derived from an EMBL/GenBank/DDBJ whole genome shotgun (WGS) entry which is preliminary data.</text>
</comment>
<dbReference type="PANTHER" id="PTHR30514">
    <property type="entry name" value="GLUCOKINASE"/>
    <property type="match status" value="1"/>
</dbReference>
<dbReference type="InterPro" id="IPR047640">
    <property type="entry name" value="RpiR-like"/>
</dbReference>
<dbReference type="PROSITE" id="PS51071">
    <property type="entry name" value="HTH_RPIR"/>
    <property type="match status" value="1"/>
</dbReference>
<keyword evidence="2" id="KW-0238">DNA-binding</keyword>
<dbReference type="Gene3D" id="1.10.10.10">
    <property type="entry name" value="Winged helix-like DNA-binding domain superfamily/Winged helix DNA-binding domain"/>
    <property type="match status" value="1"/>
</dbReference>
<sequence length="263" mass="29914">MLLEDLVNNNLSKLNPTDLIVWRYIYAHKKECCYISIYDIADACNVSRTTVLRFAKKLGLDGFSDLKMMLKMQISQAWEKPSVDIAQASINLCQKVGEEVAKQDFTRINKLLYNAKRIFIYSSGHVQKNVGNELLRLFVNCNVYMYEIKGSDEFRITLHHATKDDLFIIVSLTGESERVVEFAQKLHAQGIPLISFTHLKSNKLASLSTESVYVTTISLPARLEGASYESMLGFFVAAEIWFVSYSQYCAEQISSDDEANMNE</sequence>
<dbReference type="Pfam" id="PF01418">
    <property type="entry name" value="HTH_6"/>
    <property type="match status" value="1"/>
</dbReference>
<evidence type="ECO:0000256" key="3">
    <source>
        <dbReference type="ARBA" id="ARBA00023163"/>
    </source>
</evidence>
<organism evidence="6 7">
    <name type="scientific">Megamonas hypermegale</name>
    <dbReference type="NCBI Taxonomy" id="158847"/>
    <lineage>
        <taxon>Bacteria</taxon>
        <taxon>Bacillati</taxon>
        <taxon>Bacillota</taxon>
        <taxon>Negativicutes</taxon>
        <taxon>Selenomonadales</taxon>
        <taxon>Selenomonadaceae</taxon>
        <taxon>Megamonas</taxon>
    </lineage>
</organism>
<dbReference type="RefSeq" id="WP_289547877.1">
    <property type="nucleotide sequence ID" value="NZ_CALXYC010000009.1"/>
</dbReference>
<dbReference type="InterPro" id="IPR009057">
    <property type="entry name" value="Homeodomain-like_sf"/>
</dbReference>
<keyword evidence="3" id="KW-0804">Transcription</keyword>
<dbReference type="InterPro" id="IPR036388">
    <property type="entry name" value="WH-like_DNA-bd_sf"/>
</dbReference>
<dbReference type="Gene3D" id="3.40.50.10490">
    <property type="entry name" value="Glucose-6-phosphate isomerase like protein, domain 1"/>
    <property type="match status" value="1"/>
</dbReference>
<name>A0A921HQK8_9FIRM</name>
<feature type="domain" description="HTH rpiR-type" evidence="4">
    <location>
        <begin position="1"/>
        <end position="77"/>
    </location>
</feature>
<dbReference type="GO" id="GO:0003700">
    <property type="term" value="F:DNA-binding transcription factor activity"/>
    <property type="evidence" value="ECO:0007669"/>
    <property type="project" value="InterPro"/>
</dbReference>
<reference evidence="6" key="2">
    <citation type="submission" date="2021-09" db="EMBL/GenBank/DDBJ databases">
        <authorList>
            <person name="Gilroy R."/>
        </authorList>
    </citation>
    <scope>NUCLEOTIDE SEQUENCE</scope>
    <source>
        <strain evidence="6">7318</strain>
    </source>
</reference>
<protein>
    <submittedName>
        <fullName evidence="6">MurR/RpiR family transcriptional regulator</fullName>
    </submittedName>
</protein>
<dbReference type="PROSITE" id="PS51464">
    <property type="entry name" value="SIS"/>
    <property type="match status" value="1"/>
</dbReference>
<dbReference type="GO" id="GO:1901135">
    <property type="term" value="P:carbohydrate derivative metabolic process"/>
    <property type="evidence" value="ECO:0007669"/>
    <property type="project" value="InterPro"/>
</dbReference>
<dbReference type="PANTHER" id="PTHR30514:SF1">
    <property type="entry name" value="HTH-TYPE TRANSCRIPTIONAL REGULATOR HEXR-RELATED"/>
    <property type="match status" value="1"/>
</dbReference>
<feature type="domain" description="SIS" evidence="5">
    <location>
        <begin position="108"/>
        <end position="248"/>
    </location>
</feature>
<dbReference type="AlphaFoldDB" id="A0A921HQK8"/>
<dbReference type="InterPro" id="IPR035472">
    <property type="entry name" value="RpiR-like_SIS"/>
</dbReference>
<evidence type="ECO:0000313" key="7">
    <source>
        <dbReference type="Proteomes" id="UP000780768"/>
    </source>
</evidence>
<dbReference type="InterPro" id="IPR046348">
    <property type="entry name" value="SIS_dom_sf"/>
</dbReference>
<evidence type="ECO:0000256" key="2">
    <source>
        <dbReference type="ARBA" id="ARBA00023125"/>
    </source>
</evidence>
<dbReference type="GO" id="GO:0097367">
    <property type="term" value="F:carbohydrate derivative binding"/>
    <property type="evidence" value="ECO:0007669"/>
    <property type="project" value="InterPro"/>
</dbReference>
<dbReference type="GO" id="GO:0003677">
    <property type="term" value="F:DNA binding"/>
    <property type="evidence" value="ECO:0007669"/>
    <property type="project" value="UniProtKB-KW"/>
</dbReference>
<evidence type="ECO:0000256" key="1">
    <source>
        <dbReference type="ARBA" id="ARBA00023015"/>
    </source>
</evidence>
<dbReference type="SUPFAM" id="SSF53697">
    <property type="entry name" value="SIS domain"/>
    <property type="match status" value="1"/>
</dbReference>
<dbReference type="Pfam" id="PF01380">
    <property type="entry name" value="SIS"/>
    <property type="match status" value="1"/>
</dbReference>
<evidence type="ECO:0000259" key="4">
    <source>
        <dbReference type="PROSITE" id="PS51071"/>
    </source>
</evidence>
<dbReference type="EMBL" id="DYVR01000253">
    <property type="protein sequence ID" value="HJF85788.1"/>
    <property type="molecule type" value="Genomic_DNA"/>
</dbReference>
<evidence type="ECO:0000259" key="5">
    <source>
        <dbReference type="PROSITE" id="PS51464"/>
    </source>
</evidence>
<reference evidence="6" key="1">
    <citation type="journal article" date="2021" name="PeerJ">
        <title>Extensive microbial diversity within the chicken gut microbiome revealed by metagenomics and culture.</title>
        <authorList>
            <person name="Gilroy R."/>
            <person name="Ravi A."/>
            <person name="Getino M."/>
            <person name="Pursley I."/>
            <person name="Horton D.L."/>
            <person name="Alikhan N.F."/>
            <person name="Baker D."/>
            <person name="Gharbi K."/>
            <person name="Hall N."/>
            <person name="Watson M."/>
            <person name="Adriaenssens E.M."/>
            <person name="Foster-Nyarko E."/>
            <person name="Jarju S."/>
            <person name="Secka A."/>
            <person name="Antonio M."/>
            <person name="Oren A."/>
            <person name="Chaudhuri R.R."/>
            <person name="La Ragione R."/>
            <person name="Hildebrand F."/>
            <person name="Pallen M.J."/>
        </authorList>
    </citation>
    <scope>NUCLEOTIDE SEQUENCE</scope>
    <source>
        <strain evidence="6">7318</strain>
    </source>
</reference>
<dbReference type="InterPro" id="IPR000281">
    <property type="entry name" value="HTH_RpiR"/>
</dbReference>